<feature type="domain" description="DUF4274" evidence="1">
    <location>
        <begin position="30"/>
        <end position="99"/>
    </location>
</feature>
<name>A0A7X1DLY4_9LIST</name>
<accession>A0A7X1DLY4</accession>
<protein>
    <submittedName>
        <fullName evidence="4">DUF4274 domain-containing protein</fullName>
    </submittedName>
</protein>
<dbReference type="EMBL" id="JAARZS010000079">
    <property type="protein sequence ID" value="MBC2285986.1"/>
    <property type="molecule type" value="Genomic_DNA"/>
</dbReference>
<comment type="caution">
    <text evidence="4">The sequence shown here is derived from an EMBL/GenBank/DDBJ whole genome shotgun (WGS) entry which is preliminary data.</text>
</comment>
<evidence type="ECO:0000313" key="4">
    <source>
        <dbReference type="EMBL" id="MBC2312523.1"/>
    </source>
</evidence>
<reference evidence="5 6" key="1">
    <citation type="submission" date="2020-03" db="EMBL/GenBank/DDBJ databases">
        <title>Soil Listeria distribution.</title>
        <authorList>
            <person name="Liao J."/>
            <person name="Wiedmann M."/>
        </authorList>
    </citation>
    <scope>NUCLEOTIDE SEQUENCE [LARGE SCALE GENOMIC DNA]</scope>
    <source>
        <strain evidence="4 6">FSL L7-0039</strain>
        <strain evidence="3 5">FSL L7-0051</strain>
        <strain evidence="2 7">FSL L7-0054</strain>
    </source>
</reference>
<evidence type="ECO:0000313" key="2">
    <source>
        <dbReference type="EMBL" id="MBC2285986.1"/>
    </source>
</evidence>
<dbReference type="Proteomes" id="UP000543005">
    <property type="component" value="Unassembled WGS sequence"/>
</dbReference>
<dbReference type="Proteomes" id="UP000585696">
    <property type="component" value="Unassembled WGS sequence"/>
</dbReference>
<dbReference type="Proteomes" id="UP000565628">
    <property type="component" value="Unassembled WGS sequence"/>
</dbReference>
<evidence type="ECO:0000313" key="6">
    <source>
        <dbReference type="Proteomes" id="UP000565628"/>
    </source>
</evidence>
<evidence type="ECO:0000313" key="3">
    <source>
        <dbReference type="EMBL" id="MBC2295013.1"/>
    </source>
</evidence>
<dbReference type="RefSeq" id="WP_185630236.1">
    <property type="nucleotide sequence ID" value="NZ_JAARZS010000079.1"/>
</dbReference>
<organism evidence="4 6">
    <name type="scientific">Listeria booriae</name>
    <dbReference type="NCBI Taxonomy" id="1552123"/>
    <lineage>
        <taxon>Bacteria</taxon>
        <taxon>Bacillati</taxon>
        <taxon>Bacillota</taxon>
        <taxon>Bacilli</taxon>
        <taxon>Bacillales</taxon>
        <taxon>Listeriaceae</taxon>
        <taxon>Listeria</taxon>
    </lineage>
</organism>
<sequence>MDNEKISQIEKILYSEDFNEALTQVASIEDSEMLYVLAANYNWDNGLNIPKAIIANDNCDMSTGLMIFYLADGIRLLDDKESVEQSGLDEWSEFIKKVYLLIEMNSLKTSRVSYRPELTKVQAFKLRKANPDLPAIFLEGIEGEDIEIPAI</sequence>
<evidence type="ECO:0000259" key="1">
    <source>
        <dbReference type="Pfam" id="PF14096"/>
    </source>
</evidence>
<dbReference type="AlphaFoldDB" id="A0A7X1DLY4"/>
<gene>
    <name evidence="2" type="ORF">HCB69_16575</name>
    <name evidence="3" type="ORF">HCC36_17520</name>
    <name evidence="4" type="ORF">HCJ81_16835</name>
</gene>
<dbReference type="Pfam" id="PF14096">
    <property type="entry name" value="DUF4274"/>
    <property type="match status" value="1"/>
</dbReference>
<dbReference type="EMBL" id="JAASWV010000042">
    <property type="protein sequence ID" value="MBC2312523.1"/>
    <property type="molecule type" value="Genomic_DNA"/>
</dbReference>
<evidence type="ECO:0000313" key="7">
    <source>
        <dbReference type="Proteomes" id="UP000585696"/>
    </source>
</evidence>
<dbReference type="EMBL" id="JAARZT010000062">
    <property type="protein sequence ID" value="MBC2295013.1"/>
    <property type="molecule type" value="Genomic_DNA"/>
</dbReference>
<dbReference type="InterPro" id="IPR025369">
    <property type="entry name" value="DUF4274"/>
</dbReference>
<proteinExistence type="predicted"/>
<evidence type="ECO:0000313" key="5">
    <source>
        <dbReference type="Proteomes" id="UP000543005"/>
    </source>
</evidence>